<keyword evidence="2" id="KW-1185">Reference proteome</keyword>
<protein>
    <submittedName>
        <fullName evidence="1">Uncharacterized protein</fullName>
    </submittedName>
</protein>
<sequence length="98" mass="11679">MANKKYNHNLWWRSSWECCPNRLNWRMISLVDKMKASQKIMLEGLTEYFEKDENNVGSEERSRLIGVLDRMIEESENSDKVVSLRSMLLDIDNSDEDY</sequence>
<gene>
    <name evidence="1" type="ORF">BSTOLATCC_MIC38562</name>
</gene>
<dbReference type="Proteomes" id="UP001162131">
    <property type="component" value="Unassembled WGS sequence"/>
</dbReference>
<reference evidence="1" key="1">
    <citation type="submission" date="2021-09" db="EMBL/GenBank/DDBJ databases">
        <authorList>
            <consortium name="AG Swart"/>
            <person name="Singh M."/>
            <person name="Singh A."/>
            <person name="Seah K."/>
            <person name="Emmerich C."/>
        </authorList>
    </citation>
    <scope>NUCLEOTIDE SEQUENCE</scope>
    <source>
        <strain evidence="1">ATCC30299</strain>
    </source>
</reference>
<organism evidence="1 2">
    <name type="scientific">Blepharisma stoltei</name>
    <dbReference type="NCBI Taxonomy" id="1481888"/>
    <lineage>
        <taxon>Eukaryota</taxon>
        <taxon>Sar</taxon>
        <taxon>Alveolata</taxon>
        <taxon>Ciliophora</taxon>
        <taxon>Postciliodesmatophora</taxon>
        <taxon>Heterotrichea</taxon>
        <taxon>Heterotrichida</taxon>
        <taxon>Blepharismidae</taxon>
        <taxon>Blepharisma</taxon>
    </lineage>
</organism>
<accession>A0AAU9JAY3</accession>
<dbReference type="AlphaFoldDB" id="A0AAU9JAY3"/>
<evidence type="ECO:0000313" key="1">
    <source>
        <dbReference type="EMBL" id="CAG9325299.1"/>
    </source>
</evidence>
<dbReference type="EMBL" id="CAJZBQ010000038">
    <property type="protein sequence ID" value="CAG9325299.1"/>
    <property type="molecule type" value="Genomic_DNA"/>
</dbReference>
<proteinExistence type="predicted"/>
<name>A0AAU9JAY3_9CILI</name>
<evidence type="ECO:0000313" key="2">
    <source>
        <dbReference type="Proteomes" id="UP001162131"/>
    </source>
</evidence>
<comment type="caution">
    <text evidence="1">The sequence shown here is derived from an EMBL/GenBank/DDBJ whole genome shotgun (WGS) entry which is preliminary data.</text>
</comment>